<dbReference type="EMBL" id="NOZP01000126">
    <property type="protein sequence ID" value="OYD15063.1"/>
    <property type="molecule type" value="Genomic_DNA"/>
</dbReference>
<reference evidence="1 2" key="1">
    <citation type="submission" date="2017-07" db="EMBL/GenBank/DDBJ databases">
        <title>Recovery of genomes from metagenomes via a dereplication, aggregation, and scoring strategy.</title>
        <authorList>
            <person name="Sieber C.M."/>
            <person name="Probst A.J."/>
            <person name="Sharrar A."/>
            <person name="Thomas B.C."/>
            <person name="Hess M."/>
            <person name="Tringe S.G."/>
            <person name="Banfield J.F."/>
        </authorList>
    </citation>
    <scope>NUCLEOTIDE SEQUENCE [LARGE SCALE GENOMIC DNA]</scope>
    <source>
        <strain evidence="1">JGI_Cruoil_03_51_56</strain>
    </source>
</reference>
<protein>
    <submittedName>
        <fullName evidence="1">Uncharacterized protein</fullName>
    </submittedName>
</protein>
<accession>A0A235BRF6</accession>
<organism evidence="1 2">
    <name type="scientific">candidate division WOR-3 bacterium JGI_Cruoil_03_51_56</name>
    <dbReference type="NCBI Taxonomy" id="1973747"/>
    <lineage>
        <taxon>Bacteria</taxon>
        <taxon>Bacteria division WOR-3</taxon>
    </lineage>
</organism>
<evidence type="ECO:0000313" key="2">
    <source>
        <dbReference type="Proteomes" id="UP000215559"/>
    </source>
</evidence>
<name>A0A235BRF6_UNCW3</name>
<gene>
    <name evidence="1" type="ORF">CH330_06760</name>
</gene>
<dbReference type="Proteomes" id="UP000215559">
    <property type="component" value="Unassembled WGS sequence"/>
</dbReference>
<dbReference type="AlphaFoldDB" id="A0A235BRF6"/>
<evidence type="ECO:0000313" key="1">
    <source>
        <dbReference type="EMBL" id="OYD15063.1"/>
    </source>
</evidence>
<proteinExistence type="predicted"/>
<comment type="caution">
    <text evidence="1">The sequence shown here is derived from an EMBL/GenBank/DDBJ whole genome shotgun (WGS) entry which is preliminary data.</text>
</comment>
<sequence length="90" mass="10358">MSEPADEFQEAFCIGKLQDMTRVVLICPVELHKAYAENRHDRFGVVGKDVAHIGQDSQAEWSLQILANLIEMLSEVACVRPFYFEEKRMK</sequence>